<dbReference type="GO" id="GO:0000062">
    <property type="term" value="F:fatty-acyl-CoA binding"/>
    <property type="evidence" value="ECO:0007669"/>
    <property type="project" value="InterPro"/>
</dbReference>
<reference evidence="4" key="1">
    <citation type="journal article" date="2020" name="Stud. Mycol.">
        <title>101 Dothideomycetes genomes: a test case for predicting lifestyles and emergence of pathogens.</title>
        <authorList>
            <person name="Haridas S."/>
            <person name="Albert R."/>
            <person name="Binder M."/>
            <person name="Bloem J."/>
            <person name="Labutti K."/>
            <person name="Salamov A."/>
            <person name="Andreopoulos B."/>
            <person name="Baker S."/>
            <person name="Barry K."/>
            <person name="Bills G."/>
            <person name="Bluhm B."/>
            <person name="Cannon C."/>
            <person name="Castanera R."/>
            <person name="Culley D."/>
            <person name="Daum C."/>
            <person name="Ezra D."/>
            <person name="Gonzalez J."/>
            <person name="Henrissat B."/>
            <person name="Kuo A."/>
            <person name="Liang C."/>
            <person name="Lipzen A."/>
            <person name="Lutzoni F."/>
            <person name="Magnuson J."/>
            <person name="Mondo S."/>
            <person name="Nolan M."/>
            <person name="Ohm R."/>
            <person name="Pangilinan J."/>
            <person name="Park H.-J."/>
            <person name="Ramirez L."/>
            <person name="Alfaro M."/>
            <person name="Sun H."/>
            <person name="Tritt A."/>
            <person name="Yoshinaga Y."/>
            <person name="Zwiers L.-H."/>
            <person name="Turgeon B."/>
            <person name="Goodwin S."/>
            <person name="Spatafora J."/>
            <person name="Crous P."/>
            <person name="Grigoriev I."/>
        </authorList>
    </citation>
    <scope>NUCLEOTIDE SEQUENCE</scope>
    <source>
        <strain evidence="4">CBS 207.26</strain>
    </source>
</reference>
<evidence type="ECO:0000313" key="5">
    <source>
        <dbReference type="Proteomes" id="UP000800200"/>
    </source>
</evidence>
<dbReference type="OrthoDB" id="346910at2759"/>
<dbReference type="InterPro" id="IPR000582">
    <property type="entry name" value="Acyl-CoA-binding_protein"/>
</dbReference>
<dbReference type="Gene3D" id="1.20.80.10">
    <property type="match status" value="1"/>
</dbReference>
<dbReference type="InterPro" id="IPR014352">
    <property type="entry name" value="FERM/acyl-CoA-bd_prot_sf"/>
</dbReference>
<gene>
    <name evidence="4" type="ORF">K469DRAFT_591911</name>
</gene>
<name>A0A6A6DQS5_9PEZI</name>
<evidence type="ECO:0000313" key="4">
    <source>
        <dbReference type="EMBL" id="KAF2180549.1"/>
    </source>
</evidence>
<evidence type="ECO:0000256" key="2">
    <source>
        <dbReference type="ARBA" id="ARBA00023121"/>
    </source>
</evidence>
<dbReference type="GO" id="GO:0006631">
    <property type="term" value="P:fatty acid metabolic process"/>
    <property type="evidence" value="ECO:0007669"/>
    <property type="project" value="TreeGrafter"/>
</dbReference>
<dbReference type="PANTHER" id="PTHR23310">
    <property type="entry name" value="ACYL-COA-BINDING PROTEIN, ACBP"/>
    <property type="match status" value="1"/>
</dbReference>
<evidence type="ECO:0000256" key="1">
    <source>
        <dbReference type="ARBA" id="ARBA00005567"/>
    </source>
</evidence>
<dbReference type="SUPFAM" id="SSF47027">
    <property type="entry name" value="Acyl-CoA binding protein"/>
    <property type="match status" value="1"/>
</dbReference>
<sequence length="89" mass="10255">MPSPAFETAWKESQQLDKKPTNDEMLDLYAYGKIAKQEEVKKPGLMDVYGKAKYNHWQKIVENGIHADEAEKKYIDLVSDLKTKYGFNG</sequence>
<proteinExistence type="inferred from homology"/>
<dbReference type="InterPro" id="IPR035984">
    <property type="entry name" value="Acyl-CoA-binding_sf"/>
</dbReference>
<dbReference type="PROSITE" id="PS51228">
    <property type="entry name" value="ACB_2"/>
    <property type="match status" value="1"/>
</dbReference>
<dbReference type="PANTHER" id="PTHR23310:SF62">
    <property type="entry name" value="ACYL-COA BINDING PROTEIN 1, ISOFORM A"/>
    <property type="match status" value="1"/>
</dbReference>
<dbReference type="Proteomes" id="UP000800200">
    <property type="component" value="Unassembled WGS sequence"/>
</dbReference>
<keyword evidence="2" id="KW-0446">Lipid-binding</keyword>
<comment type="similarity">
    <text evidence="1">Belongs to the ACBP family.</text>
</comment>
<evidence type="ECO:0000259" key="3">
    <source>
        <dbReference type="PROSITE" id="PS51228"/>
    </source>
</evidence>
<dbReference type="EMBL" id="ML994657">
    <property type="protein sequence ID" value="KAF2180549.1"/>
    <property type="molecule type" value="Genomic_DNA"/>
</dbReference>
<dbReference type="PRINTS" id="PR00689">
    <property type="entry name" value="ACOABINDINGP"/>
</dbReference>
<protein>
    <submittedName>
        <fullName evidence="4">Diazepam-binding inhibitor</fullName>
    </submittedName>
</protein>
<organism evidence="4 5">
    <name type="scientific">Zopfia rhizophila CBS 207.26</name>
    <dbReference type="NCBI Taxonomy" id="1314779"/>
    <lineage>
        <taxon>Eukaryota</taxon>
        <taxon>Fungi</taxon>
        <taxon>Dikarya</taxon>
        <taxon>Ascomycota</taxon>
        <taxon>Pezizomycotina</taxon>
        <taxon>Dothideomycetes</taxon>
        <taxon>Dothideomycetes incertae sedis</taxon>
        <taxon>Zopfiaceae</taxon>
        <taxon>Zopfia</taxon>
    </lineage>
</organism>
<feature type="domain" description="ACB" evidence="3">
    <location>
        <begin position="1"/>
        <end position="87"/>
    </location>
</feature>
<dbReference type="AlphaFoldDB" id="A0A6A6DQS5"/>
<accession>A0A6A6DQS5</accession>
<dbReference type="Pfam" id="PF00887">
    <property type="entry name" value="ACBP"/>
    <property type="match status" value="1"/>
</dbReference>
<keyword evidence="5" id="KW-1185">Reference proteome</keyword>